<accession>X1QK08</accession>
<proteinExistence type="predicted"/>
<dbReference type="AlphaFoldDB" id="X1QK08"/>
<organism evidence="1">
    <name type="scientific">marine sediment metagenome</name>
    <dbReference type="NCBI Taxonomy" id="412755"/>
    <lineage>
        <taxon>unclassified sequences</taxon>
        <taxon>metagenomes</taxon>
        <taxon>ecological metagenomes</taxon>
    </lineage>
</organism>
<evidence type="ECO:0000313" key="1">
    <source>
        <dbReference type="EMBL" id="GAI68568.1"/>
    </source>
</evidence>
<reference evidence="1" key="1">
    <citation type="journal article" date="2014" name="Front. Microbiol.">
        <title>High frequency of phylogenetically diverse reductive dehalogenase-homologous genes in deep subseafloor sedimentary metagenomes.</title>
        <authorList>
            <person name="Kawai M."/>
            <person name="Futagami T."/>
            <person name="Toyoda A."/>
            <person name="Takaki Y."/>
            <person name="Nishi S."/>
            <person name="Hori S."/>
            <person name="Arai W."/>
            <person name="Tsubouchi T."/>
            <person name="Morono Y."/>
            <person name="Uchiyama I."/>
            <person name="Ito T."/>
            <person name="Fujiyama A."/>
            <person name="Inagaki F."/>
            <person name="Takami H."/>
        </authorList>
    </citation>
    <scope>NUCLEOTIDE SEQUENCE</scope>
    <source>
        <strain evidence="1">Expedition CK06-06</strain>
    </source>
</reference>
<dbReference type="EMBL" id="BARW01003564">
    <property type="protein sequence ID" value="GAI68568.1"/>
    <property type="molecule type" value="Genomic_DNA"/>
</dbReference>
<comment type="caution">
    <text evidence="1">The sequence shown here is derived from an EMBL/GenBank/DDBJ whole genome shotgun (WGS) entry which is preliminary data.</text>
</comment>
<name>X1QK08_9ZZZZ</name>
<gene>
    <name evidence="1" type="ORF">S12H4_08994</name>
</gene>
<protein>
    <submittedName>
        <fullName evidence="1">Uncharacterized protein</fullName>
    </submittedName>
</protein>
<sequence>MVTFGLNAKYGVSFNNQPSQQGPVIQFQAHMNLRGTTDVAVNAGSQFFQSVGIVSDSTSLDDFSLHIHYYEIMLVS</sequence>
<feature type="non-terminal residue" evidence="1">
    <location>
        <position position="76"/>
    </location>
</feature>